<protein>
    <recommendedName>
        <fullName evidence="4">DUF4760 domain-containing protein</fullName>
    </recommendedName>
</protein>
<keyword evidence="1" id="KW-0812">Transmembrane</keyword>
<name>A0ABT1T1A7_9SPHI</name>
<comment type="caution">
    <text evidence="2">The sequence shown here is derived from an EMBL/GenBank/DDBJ whole genome shotgun (WGS) entry which is preliminary data.</text>
</comment>
<evidence type="ECO:0000313" key="3">
    <source>
        <dbReference type="Proteomes" id="UP001204376"/>
    </source>
</evidence>
<evidence type="ECO:0008006" key="4">
    <source>
        <dbReference type="Google" id="ProtNLM"/>
    </source>
</evidence>
<evidence type="ECO:0000313" key="2">
    <source>
        <dbReference type="EMBL" id="MCQ6958383.1"/>
    </source>
</evidence>
<accession>A0ABT1T1A7</accession>
<gene>
    <name evidence="2" type="ORF">NPE20_10455</name>
</gene>
<proteinExistence type="predicted"/>
<organism evidence="2 3">
    <name type="scientific">Mucilaginibacter aquariorum</name>
    <dbReference type="NCBI Taxonomy" id="2967225"/>
    <lineage>
        <taxon>Bacteria</taxon>
        <taxon>Pseudomonadati</taxon>
        <taxon>Bacteroidota</taxon>
        <taxon>Sphingobacteriia</taxon>
        <taxon>Sphingobacteriales</taxon>
        <taxon>Sphingobacteriaceae</taxon>
        <taxon>Mucilaginibacter</taxon>
    </lineage>
</organism>
<keyword evidence="1" id="KW-0472">Membrane</keyword>
<dbReference type="RefSeq" id="WP_256538557.1">
    <property type="nucleotide sequence ID" value="NZ_JANHOH010000001.1"/>
</dbReference>
<sequence length="156" mass="18027">MNQVLENLFIVGCILAIILIPACLAVISSRKRKKQKISRELKAAEQARDLSFHHVDEVDDFILALDPVRKKLIRMSHADFAIGQFDLEGLDSCVLIEIKRGDTLQLLQLGLRDKDQKLSHIVFYKQYQGNDWHLKRTIRLAEKWKDLIQEIIRPAA</sequence>
<evidence type="ECO:0000256" key="1">
    <source>
        <dbReference type="SAM" id="Phobius"/>
    </source>
</evidence>
<reference evidence="2 3" key="1">
    <citation type="submission" date="2022-07" db="EMBL/GenBank/DDBJ databases">
        <title>Mucilaginibacter sp. JC4.</title>
        <authorList>
            <person name="Le V."/>
            <person name="Ko S.-R."/>
            <person name="Ahn C.-Y."/>
            <person name="Oh H.-M."/>
        </authorList>
    </citation>
    <scope>NUCLEOTIDE SEQUENCE [LARGE SCALE GENOMIC DNA]</scope>
    <source>
        <strain evidence="2 3">JC4</strain>
    </source>
</reference>
<keyword evidence="3" id="KW-1185">Reference proteome</keyword>
<feature type="transmembrane region" description="Helical" evidence="1">
    <location>
        <begin position="6"/>
        <end position="27"/>
    </location>
</feature>
<keyword evidence="1" id="KW-1133">Transmembrane helix</keyword>
<dbReference type="Proteomes" id="UP001204376">
    <property type="component" value="Unassembled WGS sequence"/>
</dbReference>
<dbReference type="EMBL" id="JANHOH010000001">
    <property type="protein sequence ID" value="MCQ6958383.1"/>
    <property type="molecule type" value="Genomic_DNA"/>
</dbReference>